<dbReference type="SMART" id="SM00382">
    <property type="entry name" value="AAA"/>
    <property type="match status" value="2"/>
</dbReference>
<dbReference type="InterPro" id="IPR017871">
    <property type="entry name" value="ABC_transporter-like_CS"/>
</dbReference>
<dbReference type="CDD" id="cd03221">
    <property type="entry name" value="ABCF_EF-3"/>
    <property type="match status" value="2"/>
</dbReference>
<feature type="domain" description="ABC transporter" evidence="3">
    <location>
        <begin position="2"/>
        <end position="254"/>
    </location>
</feature>
<keyword evidence="2" id="KW-0067">ATP-binding</keyword>
<dbReference type="InterPro" id="IPR051309">
    <property type="entry name" value="ABCF_ATPase"/>
</dbReference>
<evidence type="ECO:0000259" key="3">
    <source>
        <dbReference type="PROSITE" id="PS50893"/>
    </source>
</evidence>
<dbReference type="AlphaFoldDB" id="A0A0P6WP16"/>
<gene>
    <name evidence="4" type="ORF">ADM99_10045</name>
</gene>
<evidence type="ECO:0000256" key="2">
    <source>
        <dbReference type="ARBA" id="ARBA00022840"/>
    </source>
</evidence>
<dbReference type="InterPro" id="IPR027417">
    <property type="entry name" value="P-loop_NTPase"/>
</dbReference>
<dbReference type="Proteomes" id="UP000050430">
    <property type="component" value="Unassembled WGS sequence"/>
</dbReference>
<dbReference type="Pfam" id="PF12848">
    <property type="entry name" value="ABC_tran_Xtn"/>
    <property type="match status" value="1"/>
</dbReference>
<sequence>MLTVNKVSKSFGVKPVLVDVSFQLNEGQKLGLIGLNGCGKTTLLQIITGSLKQDAGSVTFTPVDVRIGYLMQGLALPDNTTIFSYLNHQQGDPLELAREVEKLAGQLSARPQDKQLADAYDQALTRLQLADESTSDTEQTLSMLGLGDIPPDTLIRQLSGGQKTRLGLAGVLLSRPQLLLLDEPTNHLDMEMLEWLEEWIQKIRCAVLLISHDRMFLDDVVDGILELDEHTHTIREFAGNYSDYLQQKRVEREKQWQDYVNQQDEIRRLRKAAEGVRDLARYHKGGKTDPRKADGFSIGFFANRGKETTQRAKNLEKRIEHLLTDERVDKPSRTWQMKVDLDTVSESGRDVVVMENLSIGYGERLLCGPINQTIRYGDRIVLTGANGCGKSTLLKTIMNQIPALGGICRMGTGVHCGYMAQEQETLSVNLSVLQTLQQVGNQSETEVRSFLSKYLFMGDDVFIPVGQLSYGERVRLMLACQVAQGCNLLLLDEPINHLDIPSRERFEQALSEFQGTVLAVVHDRMFIKNFARTVWKFAHGQITPDYKWNL</sequence>
<dbReference type="OrthoDB" id="9801441at2"/>
<comment type="caution">
    <text evidence="4">The sequence shown here is derived from an EMBL/GenBank/DDBJ whole genome shotgun (WGS) entry which is preliminary data.</text>
</comment>
<dbReference type="InterPro" id="IPR003439">
    <property type="entry name" value="ABC_transporter-like_ATP-bd"/>
</dbReference>
<dbReference type="GO" id="GO:0005524">
    <property type="term" value="F:ATP binding"/>
    <property type="evidence" value="ECO:0007669"/>
    <property type="project" value="UniProtKB-KW"/>
</dbReference>
<keyword evidence="5" id="KW-1185">Reference proteome</keyword>
<dbReference type="FunFam" id="3.40.50.300:FF:000011">
    <property type="entry name" value="Putative ABC transporter ATP-binding component"/>
    <property type="match status" value="1"/>
</dbReference>
<organism evidence="4 5">
    <name type="scientific">Leptolinea tardivitalis</name>
    <dbReference type="NCBI Taxonomy" id="229920"/>
    <lineage>
        <taxon>Bacteria</taxon>
        <taxon>Bacillati</taxon>
        <taxon>Chloroflexota</taxon>
        <taxon>Anaerolineae</taxon>
        <taxon>Anaerolineales</taxon>
        <taxon>Anaerolineaceae</taxon>
        <taxon>Leptolinea</taxon>
    </lineage>
</organism>
<accession>A0A0P6WP16</accession>
<dbReference type="RefSeq" id="WP_062420397.1">
    <property type="nucleotide sequence ID" value="NZ_BBYA01000002.1"/>
</dbReference>
<dbReference type="STRING" id="229920.ADM99_10045"/>
<dbReference type="InterPro" id="IPR003593">
    <property type="entry name" value="AAA+_ATPase"/>
</dbReference>
<feature type="domain" description="ABC transporter" evidence="3">
    <location>
        <begin position="352"/>
        <end position="550"/>
    </location>
</feature>
<keyword evidence="1" id="KW-0547">Nucleotide-binding</keyword>
<protein>
    <recommendedName>
        <fullName evidence="3">ABC transporter domain-containing protein</fullName>
    </recommendedName>
</protein>
<evidence type="ECO:0000313" key="5">
    <source>
        <dbReference type="Proteomes" id="UP000050430"/>
    </source>
</evidence>
<reference evidence="4 5" key="1">
    <citation type="submission" date="2015-07" db="EMBL/GenBank/DDBJ databases">
        <title>Genome sequence of Leptolinea tardivitalis DSM 16556.</title>
        <authorList>
            <person name="Hemp J."/>
            <person name="Ward L.M."/>
            <person name="Pace L.A."/>
            <person name="Fischer W.W."/>
        </authorList>
    </citation>
    <scope>NUCLEOTIDE SEQUENCE [LARGE SCALE GENOMIC DNA]</scope>
    <source>
        <strain evidence="4 5">YMTK-2</strain>
    </source>
</reference>
<dbReference type="GO" id="GO:0016887">
    <property type="term" value="F:ATP hydrolysis activity"/>
    <property type="evidence" value="ECO:0007669"/>
    <property type="project" value="InterPro"/>
</dbReference>
<dbReference type="PANTHER" id="PTHR42855">
    <property type="entry name" value="ABC TRANSPORTER ATP-BINDING SUBUNIT"/>
    <property type="match status" value="1"/>
</dbReference>
<dbReference type="PROSITE" id="PS50893">
    <property type="entry name" value="ABC_TRANSPORTER_2"/>
    <property type="match status" value="2"/>
</dbReference>
<dbReference type="Gene3D" id="3.40.50.300">
    <property type="entry name" value="P-loop containing nucleotide triphosphate hydrolases"/>
    <property type="match status" value="2"/>
</dbReference>
<evidence type="ECO:0000313" key="4">
    <source>
        <dbReference type="EMBL" id="KPL71771.1"/>
    </source>
</evidence>
<dbReference type="EMBL" id="LGCK01000010">
    <property type="protein sequence ID" value="KPL71771.1"/>
    <property type="molecule type" value="Genomic_DNA"/>
</dbReference>
<proteinExistence type="predicted"/>
<name>A0A0P6WP16_9CHLR</name>
<evidence type="ECO:0000256" key="1">
    <source>
        <dbReference type="ARBA" id="ARBA00022741"/>
    </source>
</evidence>
<dbReference type="SUPFAM" id="SSF52540">
    <property type="entry name" value="P-loop containing nucleoside triphosphate hydrolases"/>
    <property type="match status" value="2"/>
</dbReference>
<dbReference type="PROSITE" id="PS00211">
    <property type="entry name" value="ABC_TRANSPORTER_1"/>
    <property type="match status" value="2"/>
</dbReference>
<dbReference type="PANTHER" id="PTHR42855:SF2">
    <property type="entry name" value="DRUG RESISTANCE ABC TRANSPORTER,ATP-BINDING PROTEIN"/>
    <property type="match status" value="1"/>
</dbReference>
<dbReference type="Pfam" id="PF00005">
    <property type="entry name" value="ABC_tran"/>
    <property type="match status" value="2"/>
</dbReference>
<dbReference type="NCBIfam" id="NF000355">
    <property type="entry name" value="ribo_prot_ABC_F"/>
    <property type="match status" value="1"/>
</dbReference>
<dbReference type="InterPro" id="IPR032781">
    <property type="entry name" value="ABC_tran_Xtn"/>
</dbReference>